<reference evidence="2" key="2">
    <citation type="submission" date="2023-02" db="EMBL/GenBank/DDBJ databases">
        <authorList>
            <person name="Swenson N.G."/>
            <person name="Wegrzyn J.L."/>
            <person name="Mcevoy S.L."/>
        </authorList>
    </citation>
    <scope>NUCLEOTIDE SEQUENCE</scope>
    <source>
        <strain evidence="2">91603</strain>
        <tissue evidence="2">Leaf</tissue>
    </source>
</reference>
<comment type="caution">
    <text evidence="2">The sequence shown here is derived from an EMBL/GenBank/DDBJ whole genome shotgun (WGS) entry which is preliminary data.</text>
</comment>
<dbReference type="Proteomes" id="UP001064489">
    <property type="component" value="Chromosome 8"/>
</dbReference>
<reference evidence="2" key="1">
    <citation type="journal article" date="2022" name="Plant J.">
        <title>Strategies of tolerance reflected in two North American maple genomes.</title>
        <authorList>
            <person name="McEvoy S.L."/>
            <person name="Sezen U.U."/>
            <person name="Trouern-Trend A."/>
            <person name="McMahon S.M."/>
            <person name="Schaberg P.G."/>
            <person name="Yang J."/>
            <person name="Wegrzyn J.L."/>
            <person name="Swenson N.G."/>
        </authorList>
    </citation>
    <scope>NUCLEOTIDE SEQUENCE</scope>
    <source>
        <strain evidence="2">91603</strain>
    </source>
</reference>
<feature type="region of interest" description="Disordered" evidence="1">
    <location>
        <begin position="43"/>
        <end position="62"/>
    </location>
</feature>
<evidence type="ECO:0000256" key="1">
    <source>
        <dbReference type="SAM" id="MobiDB-lite"/>
    </source>
</evidence>
<name>A0AAD5IS04_ACENE</name>
<evidence type="ECO:0000313" key="2">
    <source>
        <dbReference type="EMBL" id="KAI9174687.1"/>
    </source>
</evidence>
<sequence length="174" mass="19790">MLEIQYLSKLNHDTDQVEERLRADGGIGGGGWRRKMRWLGDATEEERRRRSSDAATEEQREKDDRMMWLLTNLAQLSASFMSTTTILKMGKPPSTSHATQFSDLTLRFPLKLFSNLILLRRYSTGCSRLDSSLPDNRKTIGNARAETWSGCYSSARSCCDQIELFLAVEFVNNG</sequence>
<accession>A0AAD5IS04</accession>
<keyword evidence="3" id="KW-1185">Reference proteome</keyword>
<organism evidence="2 3">
    <name type="scientific">Acer negundo</name>
    <name type="common">Box elder</name>
    <dbReference type="NCBI Taxonomy" id="4023"/>
    <lineage>
        <taxon>Eukaryota</taxon>
        <taxon>Viridiplantae</taxon>
        <taxon>Streptophyta</taxon>
        <taxon>Embryophyta</taxon>
        <taxon>Tracheophyta</taxon>
        <taxon>Spermatophyta</taxon>
        <taxon>Magnoliopsida</taxon>
        <taxon>eudicotyledons</taxon>
        <taxon>Gunneridae</taxon>
        <taxon>Pentapetalae</taxon>
        <taxon>rosids</taxon>
        <taxon>malvids</taxon>
        <taxon>Sapindales</taxon>
        <taxon>Sapindaceae</taxon>
        <taxon>Hippocastanoideae</taxon>
        <taxon>Acereae</taxon>
        <taxon>Acer</taxon>
    </lineage>
</organism>
<gene>
    <name evidence="2" type="ORF">LWI28_021250</name>
</gene>
<feature type="compositionally biased region" description="Basic and acidic residues" evidence="1">
    <location>
        <begin position="45"/>
        <end position="62"/>
    </location>
</feature>
<evidence type="ECO:0000313" key="3">
    <source>
        <dbReference type="Proteomes" id="UP001064489"/>
    </source>
</evidence>
<dbReference type="AlphaFoldDB" id="A0AAD5IS04"/>
<protein>
    <submittedName>
        <fullName evidence="2">Uncharacterized protein</fullName>
    </submittedName>
</protein>
<dbReference type="EMBL" id="JAJSOW010000103">
    <property type="protein sequence ID" value="KAI9174687.1"/>
    <property type="molecule type" value="Genomic_DNA"/>
</dbReference>
<proteinExistence type="predicted"/>